<sequence length="97" mass="10773">MNSETQEKSQLLSTTACTERWNLPYEAVVVLKELPDPAQDNKDSTASVKDQDMKRVDLALRSLQDSCLLMVGSTIAFNSDFALLSEFNTSQLLTCVL</sequence>
<accession>A0A8C8XI30</accession>
<keyword evidence="2" id="KW-1185">Reference proteome</keyword>
<dbReference type="Proteomes" id="UP000694399">
    <property type="component" value="Chromosome C2"/>
</dbReference>
<dbReference type="AlphaFoldDB" id="A0A8C8XI30"/>
<evidence type="ECO:0000313" key="2">
    <source>
        <dbReference type="Proteomes" id="UP000694399"/>
    </source>
</evidence>
<reference evidence="1" key="2">
    <citation type="submission" date="2025-08" db="UniProtKB">
        <authorList>
            <consortium name="Ensembl"/>
        </authorList>
    </citation>
    <scope>IDENTIFICATION</scope>
</reference>
<protein>
    <submittedName>
        <fullName evidence="1">Uncharacterized protein</fullName>
    </submittedName>
</protein>
<evidence type="ECO:0000313" key="1">
    <source>
        <dbReference type="Ensembl" id="ENSPLOP00000017354.1"/>
    </source>
</evidence>
<reference evidence="1" key="1">
    <citation type="journal article" date="2019" name="bioRxiv">
        <title>Long live the king: chromosome-level assembly of the lion (Panthera leo) using linked-read, Hi-C, and long read data.</title>
        <authorList>
            <person name="Armstrong E.E."/>
            <person name="Taylor R.W."/>
            <person name="Miller D.E."/>
            <person name="Kaelin C."/>
            <person name="Barsh G."/>
            <person name="Hadly E.A."/>
            <person name="Petrov D."/>
        </authorList>
    </citation>
    <scope>NUCLEOTIDE SEQUENCE [LARGE SCALE GENOMIC DNA]</scope>
</reference>
<dbReference type="Ensembl" id="ENSPLOT00000019218.1">
    <property type="protein sequence ID" value="ENSPLOP00000017354.1"/>
    <property type="gene ID" value="ENSPLOG00000012701.1"/>
</dbReference>
<reference evidence="1" key="3">
    <citation type="submission" date="2025-09" db="UniProtKB">
        <authorList>
            <consortium name="Ensembl"/>
        </authorList>
    </citation>
    <scope>IDENTIFICATION</scope>
</reference>
<name>A0A8C8XI30_PANLE</name>
<proteinExistence type="predicted"/>
<organism evidence="1 2">
    <name type="scientific">Panthera leo</name>
    <name type="common">Lion</name>
    <dbReference type="NCBI Taxonomy" id="9689"/>
    <lineage>
        <taxon>Eukaryota</taxon>
        <taxon>Metazoa</taxon>
        <taxon>Chordata</taxon>
        <taxon>Craniata</taxon>
        <taxon>Vertebrata</taxon>
        <taxon>Euteleostomi</taxon>
        <taxon>Mammalia</taxon>
        <taxon>Eutheria</taxon>
        <taxon>Laurasiatheria</taxon>
        <taxon>Carnivora</taxon>
        <taxon>Feliformia</taxon>
        <taxon>Felidae</taxon>
        <taxon>Pantherinae</taxon>
        <taxon>Panthera</taxon>
    </lineage>
</organism>